<dbReference type="Proteomes" id="UP000886595">
    <property type="component" value="Unassembled WGS sequence"/>
</dbReference>
<evidence type="ECO:0000259" key="1">
    <source>
        <dbReference type="Pfam" id="PF13966"/>
    </source>
</evidence>
<accession>A0A8X7U7S5</accession>
<comment type="caution">
    <text evidence="2">The sequence shown here is derived from an EMBL/GenBank/DDBJ whole genome shotgun (WGS) entry which is preliminary data.</text>
</comment>
<name>A0A8X7U7S5_BRACI</name>
<proteinExistence type="predicted"/>
<dbReference type="EMBL" id="JAAMPC010000014">
    <property type="protein sequence ID" value="KAG2266196.1"/>
    <property type="molecule type" value="Genomic_DNA"/>
</dbReference>
<dbReference type="Pfam" id="PF13966">
    <property type="entry name" value="zf-RVT"/>
    <property type="match status" value="1"/>
</dbReference>
<evidence type="ECO:0000313" key="2">
    <source>
        <dbReference type="EMBL" id="KAG2266196.1"/>
    </source>
</evidence>
<organism evidence="2 3">
    <name type="scientific">Brassica carinata</name>
    <name type="common">Ethiopian mustard</name>
    <name type="synonym">Abyssinian cabbage</name>
    <dbReference type="NCBI Taxonomy" id="52824"/>
    <lineage>
        <taxon>Eukaryota</taxon>
        <taxon>Viridiplantae</taxon>
        <taxon>Streptophyta</taxon>
        <taxon>Embryophyta</taxon>
        <taxon>Tracheophyta</taxon>
        <taxon>Spermatophyta</taxon>
        <taxon>Magnoliopsida</taxon>
        <taxon>eudicotyledons</taxon>
        <taxon>Gunneridae</taxon>
        <taxon>Pentapetalae</taxon>
        <taxon>rosids</taxon>
        <taxon>malvids</taxon>
        <taxon>Brassicales</taxon>
        <taxon>Brassicaceae</taxon>
        <taxon>Brassiceae</taxon>
        <taxon>Brassica</taxon>
    </lineage>
</organism>
<keyword evidence="3" id="KW-1185">Reference proteome</keyword>
<evidence type="ECO:0000313" key="3">
    <source>
        <dbReference type="Proteomes" id="UP000886595"/>
    </source>
</evidence>
<dbReference type="AlphaFoldDB" id="A0A8X7U7S5"/>
<dbReference type="OrthoDB" id="1104096at2759"/>
<protein>
    <recommendedName>
        <fullName evidence="1">Reverse transcriptase zinc-binding domain-containing protein</fullName>
    </recommendedName>
</protein>
<gene>
    <name evidence="2" type="ORF">Bca52824_073275</name>
</gene>
<dbReference type="InterPro" id="IPR026960">
    <property type="entry name" value="RVT-Znf"/>
</dbReference>
<sequence length="137" mass="15853">MYVWNTTIDGSCVQCHQHMETRDHLFFSCSYSATVLSKLARNLMGNHFSTTWSNIVIYASQKQSDGVKLCLTRYVLQETTYSIWRERNTRKHGDTKTPSEVLFRNIDRLVKNRTMSLTSPHAQRFATAYQAWIGAVP</sequence>
<feature type="domain" description="Reverse transcriptase zinc-binding" evidence="1">
    <location>
        <begin position="4"/>
        <end position="34"/>
    </location>
</feature>
<reference evidence="2 3" key="1">
    <citation type="submission" date="2020-02" db="EMBL/GenBank/DDBJ databases">
        <authorList>
            <person name="Ma Q."/>
            <person name="Huang Y."/>
            <person name="Song X."/>
            <person name="Pei D."/>
        </authorList>
    </citation>
    <scope>NUCLEOTIDE SEQUENCE [LARGE SCALE GENOMIC DNA]</scope>
    <source>
        <strain evidence="2">Sxm20200214</strain>
        <tissue evidence="2">Leaf</tissue>
    </source>
</reference>